<feature type="chain" id="PRO_5002884982" description="OmpA-like domain-containing protein" evidence="5">
    <location>
        <begin position="31"/>
        <end position="199"/>
    </location>
</feature>
<feature type="signal peptide" evidence="5">
    <location>
        <begin position="1"/>
        <end position="30"/>
    </location>
</feature>
<dbReference type="PROSITE" id="PS51123">
    <property type="entry name" value="OMPA_2"/>
    <property type="match status" value="1"/>
</dbReference>
<name>B9JNU7_RHIR8</name>
<dbReference type="InterPro" id="IPR050330">
    <property type="entry name" value="Bact_OuterMem_StrucFunc"/>
</dbReference>
<dbReference type="Proteomes" id="UP000001600">
    <property type="component" value="Chromosome 2"/>
</dbReference>
<dbReference type="HOGENOM" id="CLU_016890_5_2_5"/>
<dbReference type="KEGG" id="ara:Arad_7805"/>
<evidence type="ECO:0000313" key="7">
    <source>
        <dbReference type="EMBL" id="ACM29228.1"/>
    </source>
</evidence>
<keyword evidence="3" id="KW-0998">Cell outer membrane</keyword>
<dbReference type="PANTHER" id="PTHR30329:SF21">
    <property type="entry name" value="LIPOPROTEIN YIAD-RELATED"/>
    <property type="match status" value="1"/>
</dbReference>
<keyword evidence="2 4" id="KW-0472">Membrane</keyword>
<dbReference type="STRING" id="311403.Arad_7805"/>
<dbReference type="EMBL" id="CP000629">
    <property type="protein sequence ID" value="ACM29228.1"/>
    <property type="molecule type" value="Genomic_DNA"/>
</dbReference>
<dbReference type="eggNOG" id="COG2885">
    <property type="taxonomic scope" value="Bacteria"/>
</dbReference>
<gene>
    <name evidence="7" type="ordered locus">Arad_7805</name>
</gene>
<sequence length="199" mass="21583">MRRNQMRKAALPALAMALSAVMLAPSLSNAQQVTEQRITSSLGKLTGAAPIVDVELLRQEATNGAGKTVATLPNWSKVTHLPQMVVEIDFQNDSVAIEPRSYRTLGLIADALHHPNLWAYKFLIVGHASATGGDKHNFELSSKRADAIKEALATTFAVDSERLYAVGVGEYFPIDAAKADAADNRRVQLFNLGLFTKKP</sequence>
<evidence type="ECO:0000259" key="6">
    <source>
        <dbReference type="PROSITE" id="PS51123"/>
    </source>
</evidence>
<dbReference type="AlphaFoldDB" id="B9JNU7"/>
<feature type="domain" description="OmpA-like" evidence="6">
    <location>
        <begin position="77"/>
        <end position="195"/>
    </location>
</feature>
<evidence type="ECO:0000256" key="5">
    <source>
        <dbReference type="SAM" id="SignalP"/>
    </source>
</evidence>
<protein>
    <recommendedName>
        <fullName evidence="6">OmpA-like domain-containing protein</fullName>
    </recommendedName>
</protein>
<proteinExistence type="predicted"/>
<accession>B9JNU7</accession>
<evidence type="ECO:0000313" key="8">
    <source>
        <dbReference type="Proteomes" id="UP000001600"/>
    </source>
</evidence>
<keyword evidence="5" id="KW-0732">Signal</keyword>
<dbReference type="SUPFAM" id="SSF103088">
    <property type="entry name" value="OmpA-like"/>
    <property type="match status" value="1"/>
</dbReference>
<dbReference type="InterPro" id="IPR006664">
    <property type="entry name" value="OMP_bac"/>
</dbReference>
<evidence type="ECO:0000256" key="1">
    <source>
        <dbReference type="ARBA" id="ARBA00004442"/>
    </source>
</evidence>
<dbReference type="PRINTS" id="PR01021">
    <property type="entry name" value="OMPADOMAIN"/>
</dbReference>
<comment type="subcellular location">
    <subcellularLocation>
        <location evidence="1">Cell outer membrane</location>
    </subcellularLocation>
</comment>
<dbReference type="CDD" id="cd07185">
    <property type="entry name" value="OmpA_C-like"/>
    <property type="match status" value="1"/>
</dbReference>
<dbReference type="InterPro" id="IPR006665">
    <property type="entry name" value="OmpA-like"/>
</dbReference>
<dbReference type="Pfam" id="PF00691">
    <property type="entry name" value="OmpA"/>
    <property type="match status" value="1"/>
</dbReference>
<evidence type="ECO:0000256" key="3">
    <source>
        <dbReference type="ARBA" id="ARBA00023237"/>
    </source>
</evidence>
<dbReference type="Gene3D" id="3.30.1330.60">
    <property type="entry name" value="OmpA-like domain"/>
    <property type="match status" value="1"/>
</dbReference>
<dbReference type="InterPro" id="IPR036737">
    <property type="entry name" value="OmpA-like_sf"/>
</dbReference>
<dbReference type="PANTHER" id="PTHR30329">
    <property type="entry name" value="STATOR ELEMENT OF FLAGELLAR MOTOR COMPLEX"/>
    <property type="match status" value="1"/>
</dbReference>
<organism evidence="7 8">
    <name type="scientific">Rhizobium rhizogenes (strain K84 / ATCC BAA-868)</name>
    <name type="common">Agrobacterium radiobacter</name>
    <dbReference type="NCBI Taxonomy" id="311403"/>
    <lineage>
        <taxon>Bacteria</taxon>
        <taxon>Pseudomonadati</taxon>
        <taxon>Pseudomonadota</taxon>
        <taxon>Alphaproteobacteria</taxon>
        <taxon>Hyphomicrobiales</taxon>
        <taxon>Rhizobiaceae</taxon>
        <taxon>Rhizobium/Agrobacterium group</taxon>
        <taxon>Rhizobium</taxon>
    </lineage>
</organism>
<evidence type="ECO:0000256" key="2">
    <source>
        <dbReference type="ARBA" id="ARBA00023136"/>
    </source>
</evidence>
<evidence type="ECO:0000256" key="4">
    <source>
        <dbReference type="PROSITE-ProRule" id="PRU00473"/>
    </source>
</evidence>
<reference evidence="7 8" key="1">
    <citation type="journal article" date="2009" name="J. Bacteriol.">
        <title>Genome sequences of three Agrobacterium biovars help elucidate the evolution of multichromosome genomes in bacteria.</title>
        <authorList>
            <person name="Slater S.C."/>
            <person name="Goldman B.S."/>
            <person name="Goodner B."/>
            <person name="Setubal J.C."/>
            <person name="Farrand S.K."/>
            <person name="Nester E.W."/>
            <person name="Burr T.J."/>
            <person name="Banta L."/>
            <person name="Dickerman A.W."/>
            <person name="Paulsen I."/>
            <person name="Otten L."/>
            <person name="Suen G."/>
            <person name="Welch R."/>
            <person name="Almeida N.F."/>
            <person name="Arnold F."/>
            <person name="Burton O.T."/>
            <person name="Du Z."/>
            <person name="Ewing A."/>
            <person name="Godsy E."/>
            <person name="Heisel S."/>
            <person name="Houmiel K.L."/>
            <person name="Jhaveri J."/>
            <person name="Lu J."/>
            <person name="Miller N.M."/>
            <person name="Norton S."/>
            <person name="Chen Q."/>
            <person name="Phoolcharoen W."/>
            <person name="Ohlin V."/>
            <person name="Ondrusek D."/>
            <person name="Pride N."/>
            <person name="Stricklin S.L."/>
            <person name="Sun J."/>
            <person name="Wheeler C."/>
            <person name="Wilson L."/>
            <person name="Zhu H."/>
            <person name="Wood D.W."/>
        </authorList>
    </citation>
    <scope>NUCLEOTIDE SEQUENCE [LARGE SCALE GENOMIC DNA]</scope>
    <source>
        <strain evidence="8">K84 / ATCC BAA-868</strain>
    </source>
</reference>
<dbReference type="GO" id="GO:0009279">
    <property type="term" value="C:cell outer membrane"/>
    <property type="evidence" value="ECO:0007669"/>
    <property type="project" value="UniProtKB-SubCell"/>
</dbReference>